<dbReference type="SUPFAM" id="SSF51905">
    <property type="entry name" value="FAD/NAD(P)-binding domain"/>
    <property type="match status" value="1"/>
</dbReference>
<feature type="domain" description="Pyridine nucleotide-disulphide oxidoreductase dimerisation" evidence="11">
    <location>
        <begin position="337"/>
        <end position="445"/>
    </location>
</feature>
<dbReference type="AlphaFoldDB" id="A0A1P8K9Z7"/>
<dbReference type="GO" id="GO:0006749">
    <property type="term" value="P:glutathione metabolic process"/>
    <property type="evidence" value="ECO:0007669"/>
    <property type="project" value="TreeGrafter"/>
</dbReference>
<dbReference type="InterPro" id="IPR046952">
    <property type="entry name" value="GSHR/TRXR-like"/>
</dbReference>
<dbReference type="eggNOG" id="COG1249">
    <property type="taxonomic scope" value="Bacteria"/>
</dbReference>
<sequence length="454" mass="48448">MAQFDLIVIGGGSGGVRAARIAANHGARVALVEEYRLGGTCVIRGCVPKKLMVYASRFAQEFEEAAGFGWTVDAPRFDWATLKTRRDAEVARLEGIYRSNLLASGVQIFEGRAVLMDAKTVQLSNGEQHQATHILIATGAKPAPGPAISGNELAIDSNGFFDLQALPERVVVQGAGYIALELACVLQLLGAQVTVVVRGEQILRGFDDEMRQHLAAEMAHSGLEFRFGREVQAISRKDGALQVQLDNGDTLPADCVLRALGRGPNTKGLGLEALGIALDKHGAIPVDAFSQTTVPGIYAVGDVTNRVNLTPMAIREGHAFADTVFGKTPRSVDHALVPTAVFTTPEAGVVGLTEQQALAQYPRLDVYRSTFRPLKATLSGHTGKMLLKLLVDRDTDRVLGFHAVGPDTGEMAQLVGVALQLQATKTALDATLAVHPTAAEELVTMRTPAVRHNL</sequence>
<dbReference type="Pfam" id="PF07992">
    <property type="entry name" value="Pyr_redox_2"/>
    <property type="match status" value="1"/>
</dbReference>
<dbReference type="InterPro" id="IPR036188">
    <property type="entry name" value="FAD/NAD-bd_sf"/>
</dbReference>
<dbReference type="Proteomes" id="UP000186110">
    <property type="component" value="Chromosome"/>
</dbReference>
<feature type="binding site" evidence="8">
    <location>
        <begin position="174"/>
        <end position="181"/>
    </location>
    <ligand>
        <name>NAD(+)</name>
        <dbReference type="ChEBI" id="CHEBI:57540"/>
    </ligand>
</feature>
<dbReference type="GO" id="GO:0034599">
    <property type="term" value="P:cellular response to oxidative stress"/>
    <property type="evidence" value="ECO:0007669"/>
    <property type="project" value="TreeGrafter"/>
</dbReference>
<evidence type="ECO:0000256" key="5">
    <source>
        <dbReference type="ARBA" id="ARBA00023157"/>
    </source>
</evidence>
<dbReference type="PANTHER" id="PTHR42737:SF2">
    <property type="entry name" value="GLUTATHIONE REDUCTASE"/>
    <property type="match status" value="1"/>
</dbReference>
<evidence type="ECO:0000256" key="4">
    <source>
        <dbReference type="ARBA" id="ARBA00023002"/>
    </source>
</evidence>
<evidence type="ECO:0000313" key="13">
    <source>
        <dbReference type="EMBL" id="APW42819.1"/>
    </source>
</evidence>
<feature type="active site" description="Proton acceptor" evidence="7">
    <location>
        <position position="435"/>
    </location>
</feature>
<dbReference type="GO" id="GO:0005829">
    <property type="term" value="C:cytosol"/>
    <property type="evidence" value="ECO:0007669"/>
    <property type="project" value="TreeGrafter"/>
</dbReference>
<keyword evidence="2 10" id="KW-0285">Flavoprotein</keyword>
<organism evidence="13 14">
    <name type="scientific">Rhodoferax saidenbachensis</name>
    <dbReference type="NCBI Taxonomy" id="1484693"/>
    <lineage>
        <taxon>Bacteria</taxon>
        <taxon>Pseudomonadati</taxon>
        <taxon>Pseudomonadota</taxon>
        <taxon>Betaproteobacteria</taxon>
        <taxon>Burkholderiales</taxon>
        <taxon>Comamonadaceae</taxon>
        <taxon>Rhodoferax</taxon>
    </lineage>
</organism>
<keyword evidence="5" id="KW-1015">Disulfide bond</keyword>
<name>A0A1P8K9Z7_9BURK</name>
<dbReference type="GO" id="GO:0004362">
    <property type="term" value="F:glutathione-disulfide reductase (NADPH) activity"/>
    <property type="evidence" value="ECO:0007669"/>
    <property type="project" value="TreeGrafter"/>
</dbReference>
<evidence type="ECO:0000256" key="6">
    <source>
        <dbReference type="ARBA" id="ARBA00023284"/>
    </source>
</evidence>
<dbReference type="InterPro" id="IPR023753">
    <property type="entry name" value="FAD/NAD-binding_dom"/>
</dbReference>
<keyword evidence="3 8" id="KW-0274">FAD</keyword>
<feature type="domain" description="FAD/NAD(P)-binding" evidence="12">
    <location>
        <begin position="4"/>
        <end position="317"/>
    </location>
</feature>
<evidence type="ECO:0000256" key="2">
    <source>
        <dbReference type="ARBA" id="ARBA00022630"/>
    </source>
</evidence>
<evidence type="ECO:0000256" key="1">
    <source>
        <dbReference type="ARBA" id="ARBA00007532"/>
    </source>
</evidence>
<dbReference type="InterPro" id="IPR001100">
    <property type="entry name" value="Pyr_nuc-diS_OxRdtase"/>
</dbReference>
<keyword evidence="8" id="KW-0547">Nucleotide-binding</keyword>
<dbReference type="PANTHER" id="PTHR42737">
    <property type="entry name" value="GLUTATHIONE REDUCTASE"/>
    <property type="match status" value="1"/>
</dbReference>
<keyword evidence="4 10" id="KW-0560">Oxidoreductase</keyword>
<dbReference type="Gene3D" id="3.50.50.60">
    <property type="entry name" value="FAD/NAD(P)-binding domain"/>
    <property type="match status" value="2"/>
</dbReference>
<evidence type="ECO:0000256" key="9">
    <source>
        <dbReference type="PIRSR" id="PIRSR000350-4"/>
    </source>
</evidence>
<dbReference type="RefSeq" id="WP_029709581.1">
    <property type="nucleotide sequence ID" value="NZ_CP019239.1"/>
</dbReference>
<dbReference type="PROSITE" id="PS00076">
    <property type="entry name" value="PYRIDINE_REDOX_1"/>
    <property type="match status" value="1"/>
</dbReference>
<evidence type="ECO:0000256" key="10">
    <source>
        <dbReference type="RuleBase" id="RU003691"/>
    </source>
</evidence>
<proteinExistence type="inferred from homology"/>
<dbReference type="GO" id="GO:0045454">
    <property type="term" value="P:cell redox homeostasis"/>
    <property type="evidence" value="ECO:0007669"/>
    <property type="project" value="InterPro"/>
</dbReference>
<dbReference type="STRING" id="1484693.RS694_09935"/>
<comment type="similarity">
    <text evidence="1 10">Belongs to the class-I pyridine nucleotide-disulfide oxidoreductase family.</text>
</comment>
<evidence type="ECO:0000256" key="3">
    <source>
        <dbReference type="ARBA" id="ARBA00022827"/>
    </source>
</evidence>
<gene>
    <name evidence="13" type="ORF">RS694_09935</name>
</gene>
<keyword evidence="8" id="KW-0520">NAD</keyword>
<keyword evidence="14" id="KW-1185">Reference proteome</keyword>
<dbReference type="PRINTS" id="PR00411">
    <property type="entry name" value="PNDRDTASEI"/>
</dbReference>
<feature type="disulfide bond" description="Redox-active" evidence="9">
    <location>
        <begin position="41"/>
        <end position="46"/>
    </location>
</feature>
<dbReference type="PIRSF" id="PIRSF000350">
    <property type="entry name" value="Mercury_reductase_MerA"/>
    <property type="match status" value="1"/>
</dbReference>
<evidence type="ECO:0000313" key="14">
    <source>
        <dbReference type="Proteomes" id="UP000186110"/>
    </source>
</evidence>
<feature type="binding site" evidence="8">
    <location>
        <position position="50"/>
    </location>
    <ligand>
        <name>FAD</name>
        <dbReference type="ChEBI" id="CHEBI:57692"/>
    </ligand>
</feature>
<evidence type="ECO:0000256" key="8">
    <source>
        <dbReference type="PIRSR" id="PIRSR000350-3"/>
    </source>
</evidence>
<dbReference type="InterPro" id="IPR004099">
    <property type="entry name" value="Pyr_nucl-diS_OxRdtase_dimer"/>
</dbReference>
<dbReference type="NCBIfam" id="NF004776">
    <property type="entry name" value="PRK06116.1"/>
    <property type="match status" value="1"/>
</dbReference>
<accession>A0A1P8K9Z7</accession>
<keyword evidence="6 10" id="KW-0676">Redox-active center</keyword>
<comment type="cofactor">
    <cofactor evidence="8">
        <name>FAD</name>
        <dbReference type="ChEBI" id="CHEBI:57692"/>
    </cofactor>
    <text evidence="8">Binds 1 FAD per subunit.</text>
</comment>
<dbReference type="InterPro" id="IPR016156">
    <property type="entry name" value="FAD/NAD-linked_Rdtase_dimer_sf"/>
</dbReference>
<dbReference type="PRINTS" id="PR00368">
    <property type="entry name" value="FADPNR"/>
</dbReference>
<dbReference type="InterPro" id="IPR012999">
    <property type="entry name" value="Pyr_OxRdtase_I_AS"/>
</dbReference>
<evidence type="ECO:0000256" key="7">
    <source>
        <dbReference type="PIRSR" id="PIRSR000350-2"/>
    </source>
</evidence>
<dbReference type="Gene3D" id="3.30.390.30">
    <property type="match status" value="1"/>
</dbReference>
<dbReference type="Pfam" id="PF02852">
    <property type="entry name" value="Pyr_redox_dim"/>
    <property type="match status" value="1"/>
</dbReference>
<dbReference type="KEGG" id="rsb:RS694_09935"/>
<feature type="binding site" evidence="8">
    <location>
        <position position="261"/>
    </location>
    <ligand>
        <name>NAD(+)</name>
        <dbReference type="ChEBI" id="CHEBI:57540"/>
    </ligand>
</feature>
<protein>
    <submittedName>
        <fullName evidence="13">Glutathione-disulfide reductase</fullName>
    </submittedName>
</protein>
<dbReference type="GO" id="GO:0050660">
    <property type="term" value="F:flavin adenine dinucleotide binding"/>
    <property type="evidence" value="ECO:0007669"/>
    <property type="project" value="InterPro"/>
</dbReference>
<feature type="binding site" evidence="8">
    <location>
        <position position="302"/>
    </location>
    <ligand>
        <name>FAD</name>
        <dbReference type="ChEBI" id="CHEBI:57692"/>
    </ligand>
</feature>
<evidence type="ECO:0000259" key="11">
    <source>
        <dbReference type="Pfam" id="PF02852"/>
    </source>
</evidence>
<dbReference type="EMBL" id="CP019239">
    <property type="protein sequence ID" value="APW42819.1"/>
    <property type="molecule type" value="Genomic_DNA"/>
</dbReference>
<reference evidence="13 14" key="1">
    <citation type="submission" date="2017-01" db="EMBL/GenBank/DDBJ databases">
        <authorList>
            <person name="Mah S.A."/>
            <person name="Swanson W.J."/>
            <person name="Moy G.W."/>
            <person name="Vacquier V.D."/>
        </authorList>
    </citation>
    <scope>NUCLEOTIDE SEQUENCE [LARGE SCALE GENOMIC DNA]</scope>
    <source>
        <strain evidence="13 14">DSM 22694</strain>
    </source>
</reference>
<evidence type="ECO:0000259" key="12">
    <source>
        <dbReference type="Pfam" id="PF07992"/>
    </source>
</evidence>
<dbReference type="SUPFAM" id="SSF55424">
    <property type="entry name" value="FAD/NAD-linked reductases, dimerisation (C-terminal) domain"/>
    <property type="match status" value="1"/>
</dbReference>